<reference evidence="1 2" key="2">
    <citation type="submission" date="2009-02" db="EMBL/GenBank/DDBJ databases">
        <title>Draft genome sequence of Clostridium asparagiforme (DSM 15981).</title>
        <authorList>
            <person name="Sudarsanam P."/>
            <person name="Ley R."/>
            <person name="Guruge J."/>
            <person name="Turnbaugh P.J."/>
            <person name="Mahowald M."/>
            <person name="Liep D."/>
            <person name="Gordon J."/>
        </authorList>
    </citation>
    <scope>NUCLEOTIDE SEQUENCE [LARGE SCALE GENOMIC DNA]</scope>
    <source>
        <strain evidence="1 2">DSM 15981</strain>
    </source>
</reference>
<sequence length="56" mass="6243">MVFHALQAGHCPIHLLDSYPHSLQKNAVVLAFAMLLFSPLNQVYAKAGTESFRPFD</sequence>
<dbReference type="AlphaFoldDB" id="C0DC20"/>
<protein>
    <submittedName>
        <fullName evidence="1">Uncharacterized protein</fullName>
    </submittedName>
</protein>
<accession>C0DC20</accession>
<evidence type="ECO:0000313" key="1">
    <source>
        <dbReference type="EMBL" id="EEG51123.1"/>
    </source>
</evidence>
<evidence type="ECO:0000313" key="2">
    <source>
        <dbReference type="Proteomes" id="UP000004756"/>
    </source>
</evidence>
<name>C0DC20_9FIRM</name>
<comment type="caution">
    <text evidence="1">The sequence shown here is derived from an EMBL/GenBank/DDBJ whole genome shotgun (WGS) entry which is preliminary data.</text>
</comment>
<reference evidence="1 2" key="1">
    <citation type="submission" date="2009-01" db="EMBL/GenBank/DDBJ databases">
        <authorList>
            <person name="Fulton L."/>
            <person name="Clifton S."/>
            <person name="Fulton B."/>
            <person name="Xu J."/>
            <person name="Minx P."/>
            <person name="Pepin K.H."/>
            <person name="Johnson M."/>
            <person name="Bhonagiri V."/>
            <person name="Nash W.E."/>
            <person name="Mardis E.R."/>
            <person name="Wilson R.K."/>
        </authorList>
    </citation>
    <scope>NUCLEOTIDE SEQUENCE [LARGE SCALE GENOMIC DNA]</scope>
    <source>
        <strain evidence="1 2">DSM 15981</strain>
    </source>
</reference>
<gene>
    <name evidence="1" type="ORF">CLOSTASPAR_06828</name>
</gene>
<proteinExistence type="predicted"/>
<keyword evidence="2" id="KW-1185">Reference proteome</keyword>
<dbReference type="HOGENOM" id="CLU_3005915_0_0_9"/>
<organism evidence="1 2">
    <name type="scientific">[Clostridium] asparagiforme DSM 15981</name>
    <dbReference type="NCBI Taxonomy" id="518636"/>
    <lineage>
        <taxon>Bacteria</taxon>
        <taxon>Bacillati</taxon>
        <taxon>Bacillota</taxon>
        <taxon>Clostridia</taxon>
        <taxon>Lachnospirales</taxon>
        <taxon>Lachnospiraceae</taxon>
        <taxon>Enterocloster</taxon>
    </lineage>
</organism>
<dbReference type="EMBL" id="ACCJ01000603">
    <property type="protein sequence ID" value="EEG51123.1"/>
    <property type="molecule type" value="Genomic_DNA"/>
</dbReference>
<dbReference type="Proteomes" id="UP000004756">
    <property type="component" value="Unassembled WGS sequence"/>
</dbReference>